<dbReference type="Proteomes" id="UP000176741">
    <property type="component" value="Unassembled WGS sequence"/>
</dbReference>
<keyword evidence="1" id="KW-1133">Transmembrane helix</keyword>
<keyword evidence="1" id="KW-0472">Membrane</keyword>
<dbReference type="EMBL" id="MGGD01000039">
    <property type="protein sequence ID" value="OGM20259.1"/>
    <property type="molecule type" value="Genomic_DNA"/>
</dbReference>
<evidence type="ECO:0000256" key="1">
    <source>
        <dbReference type="SAM" id="Phobius"/>
    </source>
</evidence>
<evidence type="ECO:0008006" key="4">
    <source>
        <dbReference type="Google" id="ProtNLM"/>
    </source>
</evidence>
<keyword evidence="1" id="KW-0812">Transmembrane</keyword>
<accession>A0A1F7XZZ3</accession>
<evidence type="ECO:0000313" key="3">
    <source>
        <dbReference type="Proteomes" id="UP000176741"/>
    </source>
</evidence>
<name>A0A1F7XZZ3_9BACT</name>
<reference evidence="2 3" key="1">
    <citation type="journal article" date="2016" name="Nat. Commun.">
        <title>Thousands of microbial genomes shed light on interconnected biogeochemical processes in an aquifer system.</title>
        <authorList>
            <person name="Anantharaman K."/>
            <person name="Brown C.T."/>
            <person name="Hug L.A."/>
            <person name="Sharon I."/>
            <person name="Castelle C.J."/>
            <person name="Probst A.J."/>
            <person name="Thomas B.C."/>
            <person name="Singh A."/>
            <person name="Wilkins M.J."/>
            <person name="Karaoz U."/>
            <person name="Brodie E.L."/>
            <person name="Williams K.H."/>
            <person name="Hubbard S.S."/>
            <person name="Banfield J.F."/>
        </authorList>
    </citation>
    <scope>NUCLEOTIDE SEQUENCE [LARGE SCALE GENOMIC DNA]</scope>
</reference>
<sequence>MNKRDIVVGGIILVLLAGVVFWRQRIASRGEETKVPETLSVEDAIEDKFNLQIPEDVDKAELKDTSGGTASAIATRKFENNKFELSILADMPDPSTGKFYQAWLTKGERDSEEFSQVSLGRLILAKGGWMLNYSGDKDYSDHAKVIVSSEGVSDATPEQIILEGSF</sequence>
<dbReference type="AlphaFoldDB" id="A0A1F7XZZ3"/>
<organism evidence="2 3">
    <name type="scientific">Candidatus Woesebacteria bacterium RIFCSPHIGHO2_01_FULL_38_26b</name>
    <dbReference type="NCBI Taxonomy" id="1802491"/>
    <lineage>
        <taxon>Bacteria</taxon>
        <taxon>Candidatus Woeseibacteriota</taxon>
    </lineage>
</organism>
<comment type="caution">
    <text evidence="2">The sequence shown here is derived from an EMBL/GenBank/DDBJ whole genome shotgun (WGS) entry which is preliminary data.</text>
</comment>
<evidence type="ECO:0000313" key="2">
    <source>
        <dbReference type="EMBL" id="OGM20259.1"/>
    </source>
</evidence>
<gene>
    <name evidence="2" type="ORF">A2771_01125</name>
</gene>
<protein>
    <recommendedName>
        <fullName evidence="4">Anti-sigma factor</fullName>
    </recommendedName>
</protein>
<feature type="transmembrane region" description="Helical" evidence="1">
    <location>
        <begin position="6"/>
        <end position="22"/>
    </location>
</feature>
<proteinExistence type="predicted"/>